<comment type="caution">
    <text evidence="5">The sequence shown here is derived from an EMBL/GenBank/DDBJ whole genome shotgun (WGS) entry which is preliminary data.</text>
</comment>
<gene>
    <name evidence="5" type="ORF">GCM10017764_22730</name>
</gene>
<evidence type="ECO:0000313" key="6">
    <source>
        <dbReference type="Proteomes" id="UP000620550"/>
    </source>
</evidence>
<dbReference type="InterPro" id="IPR016667">
    <property type="entry name" value="Caps_polysacc_synth_CpsB/CapC"/>
</dbReference>
<organism evidence="5 6">
    <name type="scientific">Sphingobacterium griseoflavum</name>
    <dbReference type="NCBI Taxonomy" id="1474952"/>
    <lineage>
        <taxon>Bacteria</taxon>
        <taxon>Pseudomonadati</taxon>
        <taxon>Bacteroidota</taxon>
        <taxon>Sphingobacteriia</taxon>
        <taxon>Sphingobacteriales</taxon>
        <taxon>Sphingobacteriaceae</taxon>
        <taxon>Sphingobacterium</taxon>
    </lineage>
</organism>
<proteinExistence type="inferred from homology"/>
<dbReference type="SUPFAM" id="SSF51556">
    <property type="entry name" value="Metallo-dependent hydrolases"/>
    <property type="match status" value="1"/>
</dbReference>
<keyword evidence="6" id="KW-1185">Reference proteome</keyword>
<comment type="catalytic activity">
    <reaction evidence="4">
        <text>O-phospho-L-tyrosyl-[protein] + H2O = L-tyrosyl-[protein] + phosphate</text>
        <dbReference type="Rhea" id="RHEA:10684"/>
        <dbReference type="Rhea" id="RHEA-COMP:10136"/>
        <dbReference type="Rhea" id="RHEA-COMP:20101"/>
        <dbReference type="ChEBI" id="CHEBI:15377"/>
        <dbReference type="ChEBI" id="CHEBI:43474"/>
        <dbReference type="ChEBI" id="CHEBI:46858"/>
        <dbReference type="ChEBI" id="CHEBI:61978"/>
        <dbReference type="EC" id="3.1.3.48"/>
    </reaction>
</comment>
<accession>A0ABQ3HZ97</accession>
<dbReference type="PIRSF" id="PIRSF016557">
    <property type="entry name" value="Caps_synth_CpsB"/>
    <property type="match status" value="1"/>
</dbReference>
<keyword evidence="3" id="KW-0378">Hydrolase</keyword>
<comment type="similarity">
    <text evidence="1">Belongs to the metallo-dependent hydrolases superfamily. CpsB/CapC family.</text>
</comment>
<dbReference type="PANTHER" id="PTHR39181:SF1">
    <property type="entry name" value="TYROSINE-PROTEIN PHOSPHATASE YWQE"/>
    <property type="match status" value="1"/>
</dbReference>
<reference evidence="6" key="1">
    <citation type="journal article" date="2019" name="Int. J. Syst. Evol. Microbiol.">
        <title>The Global Catalogue of Microorganisms (GCM) 10K type strain sequencing project: providing services to taxonomists for standard genome sequencing and annotation.</title>
        <authorList>
            <consortium name="The Broad Institute Genomics Platform"/>
            <consortium name="The Broad Institute Genome Sequencing Center for Infectious Disease"/>
            <person name="Wu L."/>
            <person name="Ma J."/>
        </authorList>
    </citation>
    <scope>NUCLEOTIDE SEQUENCE [LARGE SCALE GENOMIC DNA]</scope>
    <source>
        <strain evidence="6">CGMCC 1.12966</strain>
    </source>
</reference>
<name>A0ABQ3HZ97_9SPHI</name>
<dbReference type="InterPro" id="IPR032466">
    <property type="entry name" value="Metal_Hydrolase"/>
</dbReference>
<dbReference type="Gene3D" id="3.20.20.140">
    <property type="entry name" value="Metal-dependent hydrolases"/>
    <property type="match status" value="1"/>
</dbReference>
<evidence type="ECO:0000256" key="2">
    <source>
        <dbReference type="ARBA" id="ARBA00013064"/>
    </source>
</evidence>
<evidence type="ECO:0000256" key="3">
    <source>
        <dbReference type="ARBA" id="ARBA00022801"/>
    </source>
</evidence>
<dbReference type="Pfam" id="PF19567">
    <property type="entry name" value="CpsB_CapC"/>
    <property type="match status" value="1"/>
</dbReference>
<sequence>MFSIFNRKRRYNDLSWMAVDMHTHVLPGLDDGSTSVADSTAMITRMHQLGIVQFYGTPHVQQDIYPNDNEAILSAYRQLEDVPVLKNIYIDYAAEYTVEQAFLQQISHTADSLLPLAGRYILIGMSYVSESPDIVAVINALTQKGYTPMLANVERYVYYHQDMSPLKKFKDLGCLLQVGLLSCYGYYGSKEKQVVKSLLDQGLIDLLATDIHYERHVKAIEHFVGKQDLSTYFAAKIKNKTLFLANQGIDA</sequence>
<evidence type="ECO:0000256" key="1">
    <source>
        <dbReference type="ARBA" id="ARBA00005750"/>
    </source>
</evidence>
<evidence type="ECO:0000313" key="5">
    <source>
        <dbReference type="EMBL" id="GHE38999.1"/>
    </source>
</evidence>
<dbReference type="PANTHER" id="PTHR39181">
    <property type="entry name" value="TYROSINE-PROTEIN PHOSPHATASE YWQE"/>
    <property type="match status" value="1"/>
</dbReference>
<dbReference type="RefSeq" id="WP_189626788.1">
    <property type="nucleotide sequence ID" value="NZ_BNAF01000008.1"/>
</dbReference>
<protein>
    <recommendedName>
        <fullName evidence="2">protein-tyrosine-phosphatase</fullName>
        <ecNumber evidence="2">3.1.3.48</ecNumber>
    </recommendedName>
</protein>
<evidence type="ECO:0000256" key="4">
    <source>
        <dbReference type="ARBA" id="ARBA00051722"/>
    </source>
</evidence>
<dbReference type="EMBL" id="BNAF01000008">
    <property type="protein sequence ID" value="GHE38999.1"/>
    <property type="molecule type" value="Genomic_DNA"/>
</dbReference>
<dbReference type="EC" id="3.1.3.48" evidence="2"/>
<dbReference type="Proteomes" id="UP000620550">
    <property type="component" value="Unassembled WGS sequence"/>
</dbReference>